<dbReference type="GO" id="GO:0031418">
    <property type="term" value="F:L-ascorbic acid binding"/>
    <property type="evidence" value="ECO:0007669"/>
    <property type="project" value="UniProtKB-KW"/>
</dbReference>
<evidence type="ECO:0000256" key="6">
    <source>
        <dbReference type="ARBA" id="ARBA00023004"/>
    </source>
</evidence>
<dbReference type="SMART" id="SM00702">
    <property type="entry name" value="P4Hc"/>
    <property type="match status" value="1"/>
</dbReference>
<dbReference type="Gene3D" id="2.60.120.620">
    <property type="entry name" value="q2cbj1_9rhob like domain"/>
    <property type="match status" value="1"/>
</dbReference>
<keyword evidence="3 7" id="KW-0847">Vitamin C</keyword>
<evidence type="ECO:0000313" key="10">
    <source>
        <dbReference type="EMBL" id="NWF48841.1"/>
    </source>
</evidence>
<evidence type="ECO:0000313" key="11">
    <source>
        <dbReference type="Proteomes" id="UP000545507"/>
    </source>
</evidence>
<dbReference type="InterPro" id="IPR044862">
    <property type="entry name" value="Pro_4_hyd_alph_FE2OG_OXY"/>
</dbReference>
<keyword evidence="6 7" id="KW-0408">Iron</keyword>
<dbReference type="RefSeq" id="WP_177139732.1">
    <property type="nucleotide sequence ID" value="NZ_VYGV01000028.1"/>
</dbReference>
<comment type="cofactor">
    <cofactor evidence="7">
        <name>Fe(2+)</name>
        <dbReference type="ChEBI" id="CHEBI:29033"/>
    </cofactor>
    <text evidence="7">Binds 1 Fe(2+) ion per subunit.</text>
</comment>
<feature type="binding site" evidence="7">
    <location>
        <position position="99"/>
    </location>
    <ligand>
        <name>Fe cation</name>
        <dbReference type="ChEBI" id="CHEBI:24875"/>
    </ligand>
</feature>
<dbReference type="InterPro" id="IPR005123">
    <property type="entry name" value="Oxoglu/Fe-dep_dioxygenase_dom"/>
</dbReference>
<evidence type="ECO:0000259" key="9">
    <source>
        <dbReference type="PROSITE" id="PS51471"/>
    </source>
</evidence>
<dbReference type="HAMAP" id="MF_00657">
    <property type="entry name" value="Hydroxyl_YbiX"/>
    <property type="match status" value="1"/>
</dbReference>
<comment type="caution">
    <text evidence="10">The sequence shown here is derived from an EMBL/GenBank/DDBJ whole genome shotgun (WGS) entry which is preliminary data.</text>
</comment>
<feature type="binding site" evidence="7">
    <location>
        <position position="173"/>
    </location>
    <ligand>
        <name>2-oxoglutarate</name>
        <dbReference type="ChEBI" id="CHEBI:16810"/>
    </ligand>
</feature>
<organism evidence="10 11">
    <name type="scientific">Hydrogenophaga aromaticivorans</name>
    <dbReference type="NCBI Taxonomy" id="2610898"/>
    <lineage>
        <taxon>Bacteria</taxon>
        <taxon>Pseudomonadati</taxon>
        <taxon>Pseudomonadota</taxon>
        <taxon>Betaproteobacteria</taxon>
        <taxon>Burkholderiales</taxon>
        <taxon>Comamonadaceae</taxon>
        <taxon>Hydrogenophaga</taxon>
    </lineage>
</organism>
<dbReference type="PROSITE" id="PS51471">
    <property type="entry name" value="FE2OG_OXY"/>
    <property type="match status" value="1"/>
</dbReference>
<dbReference type="PANTHER" id="PTHR41536">
    <property type="entry name" value="PKHD-TYPE HYDROXYLASE YBIX"/>
    <property type="match status" value="1"/>
</dbReference>
<gene>
    <name evidence="10" type="ORF">F3K02_26830</name>
</gene>
<feature type="compositionally biased region" description="Polar residues" evidence="8">
    <location>
        <begin position="39"/>
        <end position="49"/>
    </location>
</feature>
<dbReference type="InterPro" id="IPR023550">
    <property type="entry name" value="PKHD_hydroxylase"/>
</dbReference>
<feature type="binding site" evidence="7">
    <location>
        <position position="97"/>
    </location>
    <ligand>
        <name>Fe cation</name>
        <dbReference type="ChEBI" id="CHEBI:24875"/>
    </ligand>
</feature>
<keyword evidence="5 7" id="KW-0560">Oxidoreductase</keyword>
<keyword evidence="4 7" id="KW-0223">Dioxygenase</keyword>
<proteinExistence type="inferred from homology"/>
<keyword evidence="2 7" id="KW-0479">Metal-binding</keyword>
<name>A0A7Y8L0Y0_9BURK</name>
<dbReference type="InterPro" id="IPR041097">
    <property type="entry name" value="PKHD_C"/>
</dbReference>
<feature type="domain" description="Fe2OG dioxygenase" evidence="9">
    <location>
        <begin position="78"/>
        <end position="182"/>
    </location>
</feature>
<accession>A0A7Y8L0Y0</accession>
<feature type="region of interest" description="Disordered" evidence="8">
    <location>
        <begin position="27"/>
        <end position="49"/>
    </location>
</feature>
<dbReference type="GO" id="GO:0006879">
    <property type="term" value="P:intracellular iron ion homeostasis"/>
    <property type="evidence" value="ECO:0007669"/>
    <property type="project" value="TreeGrafter"/>
</dbReference>
<sequence length="230" mass="25718">MLLTLPDILSTEDLTLARRLLADAPWTDGRDSAGPQARTVKNNQQLPHDSEAAQSIRTMVLNGLNRSPLFFSAALPLRIFTPRVNRYGGEANTYGNHIDNAIRLKVNEAGQTEYVRTDVSCTVFLNDPDEYDGGELTVSDTYGTRGVKLPAGHAVLYPGTSLHQVTPVTRGHRLACFLWVQSMVRNDEQRRLLYELDMNILALRQQHGETPEATSLTGTYHNLLRMWAQT</sequence>
<dbReference type="EMBL" id="VYGV01000028">
    <property type="protein sequence ID" value="NWF48841.1"/>
    <property type="molecule type" value="Genomic_DNA"/>
</dbReference>
<dbReference type="AlphaFoldDB" id="A0A7Y8L0Y0"/>
<evidence type="ECO:0000256" key="7">
    <source>
        <dbReference type="HAMAP-Rule" id="MF_00657"/>
    </source>
</evidence>
<evidence type="ECO:0000256" key="1">
    <source>
        <dbReference type="ARBA" id="ARBA00001961"/>
    </source>
</evidence>
<dbReference type="NCBIfam" id="NF003974">
    <property type="entry name" value="PRK05467.1-3"/>
    <property type="match status" value="1"/>
</dbReference>
<dbReference type="InterPro" id="IPR006620">
    <property type="entry name" value="Pro_4_hyd_alph"/>
</dbReference>
<dbReference type="GO" id="GO:0005506">
    <property type="term" value="F:iron ion binding"/>
    <property type="evidence" value="ECO:0007669"/>
    <property type="project" value="UniProtKB-UniRule"/>
</dbReference>
<evidence type="ECO:0000256" key="8">
    <source>
        <dbReference type="SAM" id="MobiDB-lite"/>
    </source>
</evidence>
<evidence type="ECO:0000256" key="4">
    <source>
        <dbReference type="ARBA" id="ARBA00022964"/>
    </source>
</evidence>
<evidence type="ECO:0000256" key="2">
    <source>
        <dbReference type="ARBA" id="ARBA00022723"/>
    </source>
</evidence>
<dbReference type="Pfam" id="PF18331">
    <property type="entry name" value="PKHD_C"/>
    <property type="match status" value="1"/>
</dbReference>
<dbReference type="Gene3D" id="4.10.860.20">
    <property type="entry name" value="Rabenosyn, Rab binding domain"/>
    <property type="match status" value="1"/>
</dbReference>
<comment type="cofactor">
    <cofactor evidence="1 7">
        <name>L-ascorbate</name>
        <dbReference type="ChEBI" id="CHEBI:38290"/>
    </cofactor>
</comment>
<dbReference type="Pfam" id="PF13640">
    <property type="entry name" value="2OG-FeII_Oxy_3"/>
    <property type="match status" value="1"/>
</dbReference>
<dbReference type="GO" id="GO:0006974">
    <property type="term" value="P:DNA damage response"/>
    <property type="evidence" value="ECO:0007669"/>
    <property type="project" value="TreeGrafter"/>
</dbReference>
<evidence type="ECO:0000256" key="3">
    <source>
        <dbReference type="ARBA" id="ARBA00022896"/>
    </source>
</evidence>
<dbReference type="NCBIfam" id="NF003975">
    <property type="entry name" value="PRK05467.1-4"/>
    <property type="match status" value="1"/>
</dbReference>
<protein>
    <submittedName>
        <fullName evidence="10">Fe2+-dependent dioxygenase</fullName>
    </submittedName>
</protein>
<dbReference type="Proteomes" id="UP000545507">
    <property type="component" value="Unassembled WGS sequence"/>
</dbReference>
<feature type="binding site" evidence="7">
    <location>
        <position position="163"/>
    </location>
    <ligand>
        <name>Fe cation</name>
        <dbReference type="ChEBI" id="CHEBI:24875"/>
    </ligand>
</feature>
<dbReference type="PANTHER" id="PTHR41536:SF1">
    <property type="entry name" value="PKHD-TYPE HYDROXYLASE YBIX"/>
    <property type="match status" value="1"/>
</dbReference>
<keyword evidence="11" id="KW-1185">Reference proteome</keyword>
<dbReference type="GO" id="GO:0016706">
    <property type="term" value="F:2-oxoglutarate-dependent dioxygenase activity"/>
    <property type="evidence" value="ECO:0007669"/>
    <property type="project" value="UniProtKB-UniRule"/>
</dbReference>
<evidence type="ECO:0000256" key="5">
    <source>
        <dbReference type="ARBA" id="ARBA00023002"/>
    </source>
</evidence>
<reference evidence="10 11" key="1">
    <citation type="submission" date="2019-09" db="EMBL/GenBank/DDBJ databases">
        <title>Hydrogenophaga aromatica sp. nov., isolated from a para-xylene-degrading enrichment culture.</title>
        <authorList>
            <person name="Tancsics A."/>
            <person name="Banerjee S."/>
        </authorList>
    </citation>
    <scope>NUCLEOTIDE SEQUENCE [LARGE SCALE GENOMIC DNA]</scope>
    <source>
        <strain evidence="10 11">D2P1</strain>
    </source>
</reference>